<dbReference type="GO" id="GO:0008270">
    <property type="term" value="F:zinc ion binding"/>
    <property type="evidence" value="ECO:0007669"/>
    <property type="project" value="UniProtKB-KW"/>
</dbReference>
<dbReference type="SUPFAM" id="SSF57903">
    <property type="entry name" value="FYVE/PHD zinc finger"/>
    <property type="match status" value="1"/>
</dbReference>
<dbReference type="InterPro" id="IPR001965">
    <property type="entry name" value="Znf_PHD"/>
</dbReference>
<dbReference type="PROSITE" id="PS01359">
    <property type="entry name" value="ZF_PHD_1"/>
    <property type="match status" value="1"/>
</dbReference>
<feature type="domain" description="Zinc finger PHD-type" evidence="4">
    <location>
        <begin position="12"/>
        <end position="62"/>
    </location>
</feature>
<protein>
    <recommendedName>
        <fullName evidence="4">Zinc finger PHD-type domain-containing protein</fullName>
    </recommendedName>
</protein>
<evidence type="ECO:0000256" key="2">
    <source>
        <dbReference type="ARBA" id="ARBA00022771"/>
    </source>
</evidence>
<dbReference type="AlphaFoldDB" id="A0A9D4NB32"/>
<dbReference type="EMBL" id="JAIWYP010000001">
    <property type="protein sequence ID" value="KAH3891086.1"/>
    <property type="molecule type" value="Genomic_DNA"/>
</dbReference>
<dbReference type="SMART" id="SM00249">
    <property type="entry name" value="PHD"/>
    <property type="match status" value="1"/>
</dbReference>
<reference evidence="5" key="2">
    <citation type="submission" date="2020-11" db="EMBL/GenBank/DDBJ databases">
        <authorList>
            <person name="McCartney M.A."/>
            <person name="Auch B."/>
            <person name="Kono T."/>
            <person name="Mallez S."/>
            <person name="Becker A."/>
            <person name="Gohl D.M."/>
            <person name="Silverstein K.A.T."/>
            <person name="Koren S."/>
            <person name="Bechman K.B."/>
            <person name="Herman A."/>
            <person name="Abrahante J.E."/>
            <person name="Garbe J."/>
        </authorList>
    </citation>
    <scope>NUCLEOTIDE SEQUENCE</scope>
    <source>
        <strain evidence="5">Duluth1</strain>
        <tissue evidence="5">Whole animal</tissue>
    </source>
</reference>
<reference evidence="5" key="1">
    <citation type="journal article" date="2019" name="bioRxiv">
        <title>The Genome of the Zebra Mussel, Dreissena polymorpha: A Resource for Invasive Species Research.</title>
        <authorList>
            <person name="McCartney M.A."/>
            <person name="Auch B."/>
            <person name="Kono T."/>
            <person name="Mallez S."/>
            <person name="Zhang Y."/>
            <person name="Obille A."/>
            <person name="Becker A."/>
            <person name="Abrahante J.E."/>
            <person name="Garbe J."/>
            <person name="Badalamenti J.P."/>
            <person name="Herman A."/>
            <person name="Mangelson H."/>
            <person name="Liachko I."/>
            <person name="Sullivan S."/>
            <person name="Sone E.D."/>
            <person name="Koren S."/>
            <person name="Silverstein K.A.T."/>
            <person name="Beckman K.B."/>
            <person name="Gohl D.M."/>
        </authorList>
    </citation>
    <scope>NUCLEOTIDE SEQUENCE</scope>
    <source>
        <strain evidence="5">Duluth1</strain>
        <tissue evidence="5">Whole animal</tissue>
    </source>
</reference>
<keyword evidence="3" id="KW-0862">Zinc</keyword>
<name>A0A9D4NB32_DREPO</name>
<dbReference type="Proteomes" id="UP000828390">
    <property type="component" value="Unassembled WGS sequence"/>
</dbReference>
<evidence type="ECO:0000256" key="3">
    <source>
        <dbReference type="ARBA" id="ARBA00022833"/>
    </source>
</evidence>
<evidence type="ECO:0000259" key="4">
    <source>
        <dbReference type="SMART" id="SM00249"/>
    </source>
</evidence>
<accession>A0A9D4NB32</accession>
<gene>
    <name evidence="5" type="ORF">DPMN_015175</name>
</gene>
<organism evidence="5 6">
    <name type="scientific">Dreissena polymorpha</name>
    <name type="common">Zebra mussel</name>
    <name type="synonym">Mytilus polymorpha</name>
    <dbReference type="NCBI Taxonomy" id="45954"/>
    <lineage>
        <taxon>Eukaryota</taxon>
        <taxon>Metazoa</taxon>
        <taxon>Spiralia</taxon>
        <taxon>Lophotrochozoa</taxon>
        <taxon>Mollusca</taxon>
        <taxon>Bivalvia</taxon>
        <taxon>Autobranchia</taxon>
        <taxon>Heteroconchia</taxon>
        <taxon>Euheterodonta</taxon>
        <taxon>Imparidentia</taxon>
        <taxon>Neoheterodontei</taxon>
        <taxon>Myida</taxon>
        <taxon>Dreissenoidea</taxon>
        <taxon>Dreissenidae</taxon>
        <taxon>Dreissena</taxon>
    </lineage>
</organism>
<evidence type="ECO:0000256" key="1">
    <source>
        <dbReference type="ARBA" id="ARBA00022723"/>
    </source>
</evidence>
<keyword evidence="1" id="KW-0479">Metal-binding</keyword>
<dbReference type="InterPro" id="IPR019786">
    <property type="entry name" value="Zinc_finger_PHD-type_CS"/>
</dbReference>
<evidence type="ECO:0000313" key="6">
    <source>
        <dbReference type="Proteomes" id="UP000828390"/>
    </source>
</evidence>
<sequence>MEFMRKRANWYPCGDCKLQCASACLFCAMCSQWYHGVCENVSDLELYQWGEIDMDYICKRCRLVDNCNFDYSQGLSRLKNCDKIEAMLTIMWYEMGRMPVRYEYYKVNHFCAVTQKRIN</sequence>
<keyword evidence="6" id="KW-1185">Reference proteome</keyword>
<keyword evidence="2" id="KW-0863">Zinc-finger</keyword>
<proteinExistence type="predicted"/>
<dbReference type="InterPro" id="IPR011011">
    <property type="entry name" value="Znf_FYVE_PHD"/>
</dbReference>
<comment type="caution">
    <text evidence="5">The sequence shown here is derived from an EMBL/GenBank/DDBJ whole genome shotgun (WGS) entry which is preliminary data.</text>
</comment>
<evidence type="ECO:0000313" key="5">
    <source>
        <dbReference type="EMBL" id="KAH3891086.1"/>
    </source>
</evidence>